<keyword evidence="2" id="KW-0238">DNA-binding</keyword>
<gene>
    <name evidence="5" type="ORF">MOX91_02220</name>
</gene>
<dbReference type="CDD" id="cd01392">
    <property type="entry name" value="HTH_LacI"/>
    <property type="match status" value="1"/>
</dbReference>
<dbReference type="SUPFAM" id="SSF53822">
    <property type="entry name" value="Periplasmic binding protein-like I"/>
    <property type="match status" value="1"/>
</dbReference>
<dbReference type="EMBL" id="JALBUT010000002">
    <property type="protein sequence ID" value="MDX8415001.1"/>
    <property type="molecule type" value="Genomic_DNA"/>
</dbReference>
<reference evidence="5 6" key="1">
    <citation type="submission" date="2022-03" db="EMBL/GenBank/DDBJ databases">
        <title>Novel taxa within the pig intestine.</title>
        <authorList>
            <person name="Wylensek D."/>
            <person name="Bishof K."/>
            <person name="Afrizal A."/>
            <person name="Clavel T."/>
        </authorList>
    </citation>
    <scope>NUCLEOTIDE SEQUENCE [LARGE SCALE GENOMIC DNA]</scope>
    <source>
        <strain evidence="5 6">CLA-KB-P66</strain>
    </source>
</reference>
<dbReference type="PANTHER" id="PTHR30146:SF109">
    <property type="entry name" value="HTH-TYPE TRANSCRIPTIONAL REGULATOR GALS"/>
    <property type="match status" value="1"/>
</dbReference>
<keyword evidence="6" id="KW-1185">Reference proteome</keyword>
<dbReference type="InterPro" id="IPR001761">
    <property type="entry name" value="Peripla_BP/Lac1_sug-bd_dom"/>
</dbReference>
<evidence type="ECO:0000256" key="1">
    <source>
        <dbReference type="ARBA" id="ARBA00023015"/>
    </source>
</evidence>
<organism evidence="5 6">
    <name type="scientific">Intestinicryptomonas porci</name>
    <dbReference type="NCBI Taxonomy" id="2926320"/>
    <lineage>
        <taxon>Bacteria</taxon>
        <taxon>Pseudomonadati</taxon>
        <taxon>Verrucomicrobiota</taxon>
        <taxon>Opitutia</taxon>
        <taxon>Opitutales</taxon>
        <taxon>Intestinicryptomonaceae</taxon>
        <taxon>Intestinicryptomonas</taxon>
    </lineage>
</organism>
<dbReference type="Pfam" id="PF00532">
    <property type="entry name" value="Peripla_BP_1"/>
    <property type="match status" value="1"/>
</dbReference>
<dbReference type="InterPro" id="IPR028082">
    <property type="entry name" value="Peripla_BP_I"/>
</dbReference>
<comment type="caution">
    <text evidence="5">The sequence shown here is derived from an EMBL/GenBank/DDBJ whole genome shotgun (WGS) entry which is preliminary data.</text>
</comment>
<evidence type="ECO:0000259" key="4">
    <source>
        <dbReference type="PROSITE" id="PS50932"/>
    </source>
</evidence>
<dbReference type="InterPro" id="IPR000843">
    <property type="entry name" value="HTH_LacI"/>
</dbReference>
<sequence length="356" mass="40707">MDGNQVSMNDVAKACGVSKNTVSLALRDSPSISPKTKSKILKAAKNLGYEKNMTFSKFMSEIKKHGANKYRETIALINANKNPNAFKEHPTIPCYVEGIRKAAKREGFAINEFWLYDKDLNGRKLARIMKQRGIRGGVITGLMDTNLLPQRYKEVWSSFKFVITGVRTYNPTLNFTIADHFLIAYKATLKALEYGYDRPALVLERRIDDLIEGRFTGGFLRAQLQMPKENRIEPFFDVKEANEDIEVFKKWFKKNKPNAIICLYNSVEKWVDDMGLKVPQDLGLIQLERRTHQGKWAGMNQRNDIAGEAAIERLSQILYSPNTDFNINITASLISPEWVESETILNRNKTSKKKSR</sequence>
<feature type="domain" description="HTH lacI-type" evidence="4">
    <location>
        <begin position="6"/>
        <end position="60"/>
    </location>
</feature>
<evidence type="ECO:0000256" key="3">
    <source>
        <dbReference type="ARBA" id="ARBA00023163"/>
    </source>
</evidence>
<accession>A0ABU4WG25</accession>
<dbReference type="RefSeq" id="WP_370396448.1">
    <property type="nucleotide sequence ID" value="NZ_JALBUT010000002.1"/>
</dbReference>
<proteinExistence type="predicted"/>
<dbReference type="Gene3D" id="1.10.260.40">
    <property type="entry name" value="lambda repressor-like DNA-binding domains"/>
    <property type="match status" value="1"/>
</dbReference>
<dbReference type="SMART" id="SM00354">
    <property type="entry name" value="HTH_LACI"/>
    <property type="match status" value="1"/>
</dbReference>
<protein>
    <submittedName>
        <fullName evidence="5">LacI family transcriptional regulator</fullName>
    </submittedName>
</protein>
<evidence type="ECO:0000256" key="2">
    <source>
        <dbReference type="ARBA" id="ARBA00023125"/>
    </source>
</evidence>
<evidence type="ECO:0000313" key="5">
    <source>
        <dbReference type="EMBL" id="MDX8415001.1"/>
    </source>
</evidence>
<evidence type="ECO:0000313" key="6">
    <source>
        <dbReference type="Proteomes" id="UP001275932"/>
    </source>
</evidence>
<dbReference type="SUPFAM" id="SSF47413">
    <property type="entry name" value="lambda repressor-like DNA-binding domains"/>
    <property type="match status" value="1"/>
</dbReference>
<dbReference type="Gene3D" id="3.40.50.2300">
    <property type="match status" value="2"/>
</dbReference>
<dbReference type="PANTHER" id="PTHR30146">
    <property type="entry name" value="LACI-RELATED TRANSCRIPTIONAL REPRESSOR"/>
    <property type="match status" value="1"/>
</dbReference>
<dbReference type="Proteomes" id="UP001275932">
    <property type="component" value="Unassembled WGS sequence"/>
</dbReference>
<dbReference type="InterPro" id="IPR010982">
    <property type="entry name" value="Lambda_DNA-bd_dom_sf"/>
</dbReference>
<keyword evidence="1" id="KW-0805">Transcription regulation</keyword>
<dbReference type="PROSITE" id="PS50932">
    <property type="entry name" value="HTH_LACI_2"/>
    <property type="match status" value="1"/>
</dbReference>
<name>A0ABU4WG25_9BACT</name>
<dbReference type="Pfam" id="PF00356">
    <property type="entry name" value="LacI"/>
    <property type="match status" value="1"/>
</dbReference>
<keyword evidence="3" id="KW-0804">Transcription</keyword>